<dbReference type="SUPFAM" id="SSF53756">
    <property type="entry name" value="UDP-Glycosyltransferase/glycogen phosphorylase"/>
    <property type="match status" value="1"/>
</dbReference>
<name>A0A4R6BS23_9STAP</name>
<dbReference type="InterPro" id="IPR050194">
    <property type="entry name" value="Glycosyltransferase_grp1"/>
</dbReference>
<gene>
    <name evidence="2" type="ORF">ERX29_10510</name>
</gene>
<reference evidence="2 3" key="1">
    <citation type="submission" date="2019-01" db="EMBL/GenBank/DDBJ databases">
        <title>Draft genome sequences of the type strains of six Macrococcus species.</title>
        <authorList>
            <person name="Mazhar S."/>
            <person name="Altermann E."/>
            <person name="Hill C."/>
            <person name="Mcauliffe O."/>
        </authorList>
    </citation>
    <scope>NUCLEOTIDE SEQUENCE [LARGE SCALE GENOMIC DNA]</scope>
    <source>
        <strain evidence="2 3">CCM4815</strain>
    </source>
</reference>
<dbReference type="Proteomes" id="UP000294802">
    <property type="component" value="Unassembled WGS sequence"/>
</dbReference>
<dbReference type="EMBL" id="SCWB01000024">
    <property type="protein sequence ID" value="TDM05187.1"/>
    <property type="molecule type" value="Genomic_DNA"/>
</dbReference>
<dbReference type="Gene3D" id="3.40.50.2000">
    <property type="entry name" value="Glycogen Phosphorylase B"/>
    <property type="match status" value="2"/>
</dbReference>
<dbReference type="PANTHER" id="PTHR45947:SF3">
    <property type="entry name" value="SULFOQUINOVOSYL TRANSFERASE SQD2"/>
    <property type="match status" value="1"/>
</dbReference>
<evidence type="ECO:0000259" key="1">
    <source>
        <dbReference type="Pfam" id="PF00534"/>
    </source>
</evidence>
<dbReference type="Pfam" id="PF00534">
    <property type="entry name" value="Glycos_transf_1"/>
    <property type="match status" value="1"/>
</dbReference>
<proteinExistence type="predicted"/>
<keyword evidence="3" id="KW-1185">Reference proteome</keyword>
<dbReference type="OrthoDB" id="9772485at2"/>
<dbReference type="InterPro" id="IPR001296">
    <property type="entry name" value="Glyco_trans_1"/>
</dbReference>
<evidence type="ECO:0000313" key="2">
    <source>
        <dbReference type="EMBL" id="TDM05187.1"/>
    </source>
</evidence>
<sequence>MEEMKKILIIADYFRPGYKAGGPIKSVYNLAKELSGKFNVYILTRNHDLNEKEVYKLPADQWTNFEGLNVYYDSTDFSKATYEEIKLQSYDSIYLNSIFSTTTIKFLLFQKNKANSIFVSPRGELGQGALSLKSNKKRTFLKLATLYNLYKEVNFIGSASEEVTDIKKYFPKNVVYEISNLSNVSSYKFVNNKKSKELNLYFVSRISRKKNIKFLLELLDGINGKICLKIIGPEEDKEYFQECEQVISRLSNNIKIEFLGSVKPEMIYNEAMNCDFFVLPTLNENFGHVIAEAISYKKPVIISNNTPWTDYINDNKLGFSIELDKILWKTKLNEALLMNDTSYAAYETAFEIVNNDLKANNKLITESYTKIFS</sequence>
<organism evidence="2 3">
    <name type="scientific">Macrococcus lamae</name>
    <dbReference type="NCBI Taxonomy" id="198484"/>
    <lineage>
        <taxon>Bacteria</taxon>
        <taxon>Bacillati</taxon>
        <taxon>Bacillota</taxon>
        <taxon>Bacilli</taxon>
        <taxon>Bacillales</taxon>
        <taxon>Staphylococcaceae</taxon>
        <taxon>Macrococcus</taxon>
    </lineage>
</organism>
<comment type="caution">
    <text evidence="2">The sequence shown here is derived from an EMBL/GenBank/DDBJ whole genome shotgun (WGS) entry which is preliminary data.</text>
</comment>
<dbReference type="PANTHER" id="PTHR45947">
    <property type="entry name" value="SULFOQUINOVOSYL TRANSFERASE SQD2"/>
    <property type="match status" value="1"/>
</dbReference>
<feature type="domain" description="Glycosyl transferase family 1" evidence="1">
    <location>
        <begin position="187"/>
        <end position="323"/>
    </location>
</feature>
<protein>
    <submittedName>
        <fullName evidence="2">Glycosyltransferase</fullName>
    </submittedName>
</protein>
<keyword evidence="2" id="KW-0808">Transferase</keyword>
<dbReference type="GO" id="GO:0016757">
    <property type="term" value="F:glycosyltransferase activity"/>
    <property type="evidence" value="ECO:0007669"/>
    <property type="project" value="InterPro"/>
</dbReference>
<dbReference type="AlphaFoldDB" id="A0A4R6BS23"/>
<accession>A0A4R6BS23</accession>
<evidence type="ECO:0000313" key="3">
    <source>
        <dbReference type="Proteomes" id="UP000294802"/>
    </source>
</evidence>